<dbReference type="Pfam" id="PF03031">
    <property type="entry name" value="NIF"/>
    <property type="match status" value="1"/>
</dbReference>
<evidence type="ECO:0000313" key="2">
    <source>
        <dbReference type="EMBL" id="MEE2526387.1"/>
    </source>
</evidence>
<dbReference type="GO" id="GO:0016787">
    <property type="term" value="F:hydrolase activity"/>
    <property type="evidence" value="ECO:0007669"/>
    <property type="project" value="UniProtKB-KW"/>
</dbReference>
<dbReference type="SUPFAM" id="SSF56784">
    <property type="entry name" value="HAD-like"/>
    <property type="match status" value="1"/>
</dbReference>
<gene>
    <name evidence="2" type="ORF">V0U79_08415</name>
</gene>
<dbReference type="Proteomes" id="UP001354971">
    <property type="component" value="Unassembled WGS sequence"/>
</dbReference>
<dbReference type="PANTHER" id="PTHR12210">
    <property type="entry name" value="DULLARD PROTEIN PHOSPHATASE"/>
    <property type="match status" value="1"/>
</dbReference>
<keyword evidence="2" id="KW-0378">Hydrolase</keyword>
<comment type="caution">
    <text evidence="2">The sequence shown here is derived from an EMBL/GenBank/DDBJ whole genome shotgun (WGS) entry which is preliminary data.</text>
</comment>
<organism evidence="2 3">
    <name type="scientific">Hyphobacterium lacteum</name>
    <dbReference type="NCBI Taxonomy" id="3116575"/>
    <lineage>
        <taxon>Bacteria</taxon>
        <taxon>Pseudomonadati</taxon>
        <taxon>Pseudomonadota</taxon>
        <taxon>Alphaproteobacteria</taxon>
        <taxon>Maricaulales</taxon>
        <taxon>Maricaulaceae</taxon>
        <taxon>Hyphobacterium</taxon>
    </lineage>
</organism>
<dbReference type="InterPro" id="IPR023214">
    <property type="entry name" value="HAD_sf"/>
</dbReference>
<accession>A0ABU7LR65</accession>
<dbReference type="PROSITE" id="PS50969">
    <property type="entry name" value="FCP1"/>
    <property type="match status" value="1"/>
</dbReference>
<protein>
    <submittedName>
        <fullName evidence="2">HAD family hydrolase</fullName>
        <ecNumber evidence="2">3.1.3.-</ecNumber>
    </submittedName>
</protein>
<evidence type="ECO:0000259" key="1">
    <source>
        <dbReference type="PROSITE" id="PS50969"/>
    </source>
</evidence>
<keyword evidence="3" id="KW-1185">Reference proteome</keyword>
<dbReference type="RefSeq" id="WP_330199050.1">
    <property type="nucleotide sequence ID" value="NZ_JAZDRP010000004.1"/>
</dbReference>
<dbReference type="InterPro" id="IPR036412">
    <property type="entry name" value="HAD-like_sf"/>
</dbReference>
<dbReference type="InterPro" id="IPR004274">
    <property type="entry name" value="FCP1_dom"/>
</dbReference>
<dbReference type="Gene3D" id="3.40.50.1000">
    <property type="entry name" value="HAD superfamily/HAD-like"/>
    <property type="match status" value="1"/>
</dbReference>
<dbReference type="SMART" id="SM00577">
    <property type="entry name" value="CPDc"/>
    <property type="match status" value="1"/>
</dbReference>
<name>A0ABU7LR65_9PROT</name>
<evidence type="ECO:0000313" key="3">
    <source>
        <dbReference type="Proteomes" id="UP001354971"/>
    </source>
</evidence>
<dbReference type="EMBL" id="JAZDRP010000004">
    <property type="protein sequence ID" value="MEE2526387.1"/>
    <property type="molecule type" value="Genomic_DNA"/>
</dbReference>
<reference evidence="2 3" key="1">
    <citation type="submission" date="2024-01" db="EMBL/GenBank/DDBJ databases">
        <title>Hyphobacterium bacterium isolated from marine sediment.</title>
        <authorList>
            <person name="Zhao S."/>
        </authorList>
    </citation>
    <scope>NUCLEOTIDE SEQUENCE [LARGE SCALE GENOMIC DNA]</scope>
    <source>
        <strain evidence="3">HN65</strain>
    </source>
</reference>
<dbReference type="EC" id="3.1.3.-" evidence="2"/>
<sequence length="196" mass="22831">MTEQALLILDLDETLVHASSERLSYESHFMVGEYYVYKRPFLSEFLAGVSEHFKVAVWSSASDEYVSDVVANIFDESHSLQFVWGRSRAVRTVFPDAEGRLNTYDPDHTEFVKPLKKVGRLGWPLERVLIVDDTPRKAVQNYGNVIYPSEFEGDQDDRELLHLLKYLISIRDVGNFRKLEKRHWRRLVNASDYSAR</sequence>
<proteinExistence type="predicted"/>
<dbReference type="InterPro" id="IPR050365">
    <property type="entry name" value="TIM50"/>
</dbReference>
<feature type="domain" description="FCP1 homology" evidence="1">
    <location>
        <begin position="1"/>
        <end position="170"/>
    </location>
</feature>